<comment type="function">
    <text evidence="6 9">Catalyzes cyclization of the linear tetrapyrrole, hydroxymethylbilane, to the macrocyclic uroporphyrinogen III.</text>
</comment>
<dbReference type="EC" id="4.2.1.75" evidence="3 9"/>
<dbReference type="Proteomes" id="UP000264541">
    <property type="component" value="Unassembled WGS sequence"/>
</dbReference>
<comment type="pathway">
    <text evidence="1 9">Porphyrin-containing compound metabolism; protoporphyrin-IX biosynthesis; coproporphyrinogen-III from 5-aminolevulinate: step 3/4.</text>
</comment>
<sequence length="260" mass="29147">MDCNKPLLGKRVLITRAIEQSSAMIERITELGGVPLAIPLLDFALPDHIDEIKEKFYELHEFDWLVFTSKNGVDFFFKALKQTEYRGSIPRIAVIGDKTCDALLKYGLKPDFIPREFVAEAFIQEFLPVIRKKAKLLAVKGNLSRDIITASLTQAGFFCEDMIIYRTVLPEGSKAKLVTLLRNCEADVVTFTSSSTVEHFMSIVNQYNLADEISRLLYACIGPIARKTAEKYGISVKVCPEVYTAEAMIEALACYLADSV</sequence>
<evidence type="ECO:0000256" key="7">
    <source>
        <dbReference type="ARBA" id="ARBA00040167"/>
    </source>
</evidence>
<feature type="domain" description="Tetrapyrrole biosynthesis uroporphyrinogen III synthase" evidence="10">
    <location>
        <begin position="23"/>
        <end position="250"/>
    </location>
</feature>
<dbReference type="Pfam" id="PF02602">
    <property type="entry name" value="HEM4"/>
    <property type="match status" value="1"/>
</dbReference>
<dbReference type="GO" id="GO:0004852">
    <property type="term" value="F:uroporphyrinogen-III synthase activity"/>
    <property type="evidence" value="ECO:0007669"/>
    <property type="project" value="UniProtKB-UniRule"/>
</dbReference>
<proteinExistence type="inferred from homology"/>
<evidence type="ECO:0000256" key="2">
    <source>
        <dbReference type="ARBA" id="ARBA00008133"/>
    </source>
</evidence>
<reference evidence="11 12" key="1">
    <citation type="submission" date="2018-08" db="EMBL/GenBank/DDBJ databases">
        <title>Bacillus chawlae sp. nov., Bacillus glennii sp. nov., and Bacillus saganii sp. nov. Isolated from the Vehicle Assembly Building at Kennedy Space Center where the Viking Spacecraft were Assembled.</title>
        <authorList>
            <person name="Seuylemezian A."/>
            <person name="Vaishampayan P."/>
        </authorList>
    </citation>
    <scope>NUCLEOTIDE SEQUENCE [LARGE SCALE GENOMIC DNA]</scope>
    <source>
        <strain evidence="11 12">V47-23a</strain>
    </source>
</reference>
<comment type="caution">
    <text evidence="11">The sequence shown here is derived from an EMBL/GenBank/DDBJ whole genome shotgun (WGS) entry which is preliminary data.</text>
</comment>
<evidence type="ECO:0000256" key="6">
    <source>
        <dbReference type="ARBA" id="ARBA00037589"/>
    </source>
</evidence>
<evidence type="ECO:0000313" key="11">
    <source>
        <dbReference type="EMBL" id="RFU71557.1"/>
    </source>
</evidence>
<evidence type="ECO:0000256" key="5">
    <source>
        <dbReference type="ARBA" id="ARBA00023244"/>
    </source>
</evidence>
<dbReference type="InterPro" id="IPR039793">
    <property type="entry name" value="UROS/Hem4"/>
</dbReference>
<dbReference type="RefSeq" id="WP_117324633.1">
    <property type="nucleotide sequence ID" value="NZ_QVTE01000001.1"/>
</dbReference>
<evidence type="ECO:0000256" key="9">
    <source>
        <dbReference type="RuleBase" id="RU366031"/>
    </source>
</evidence>
<organism evidence="11 12">
    <name type="scientific">Peribacillus saganii</name>
    <dbReference type="NCBI Taxonomy" id="2303992"/>
    <lineage>
        <taxon>Bacteria</taxon>
        <taxon>Bacillati</taxon>
        <taxon>Bacillota</taxon>
        <taxon>Bacilli</taxon>
        <taxon>Bacillales</taxon>
        <taxon>Bacillaceae</taxon>
        <taxon>Peribacillus</taxon>
    </lineage>
</organism>
<protein>
    <recommendedName>
        <fullName evidence="7 9">Uroporphyrinogen-III synthase</fullName>
        <ecNumber evidence="3 9">4.2.1.75</ecNumber>
    </recommendedName>
</protein>
<evidence type="ECO:0000256" key="4">
    <source>
        <dbReference type="ARBA" id="ARBA00023239"/>
    </source>
</evidence>
<dbReference type="OrthoDB" id="9815856at2"/>
<dbReference type="PANTHER" id="PTHR38042">
    <property type="entry name" value="UROPORPHYRINOGEN-III SYNTHASE, CHLOROPLASTIC"/>
    <property type="match status" value="1"/>
</dbReference>
<dbReference type="Gene3D" id="3.40.50.10090">
    <property type="match status" value="2"/>
</dbReference>
<evidence type="ECO:0000256" key="8">
    <source>
        <dbReference type="ARBA" id="ARBA00048617"/>
    </source>
</evidence>
<accession>A0A372LUG7</accession>
<comment type="catalytic activity">
    <reaction evidence="8 9">
        <text>hydroxymethylbilane = uroporphyrinogen III + H2O</text>
        <dbReference type="Rhea" id="RHEA:18965"/>
        <dbReference type="ChEBI" id="CHEBI:15377"/>
        <dbReference type="ChEBI" id="CHEBI:57308"/>
        <dbReference type="ChEBI" id="CHEBI:57845"/>
        <dbReference type="EC" id="4.2.1.75"/>
    </reaction>
</comment>
<name>A0A372LUG7_9BACI</name>
<dbReference type="InterPro" id="IPR036108">
    <property type="entry name" value="4pyrrol_syn_uPrphyn_synt_sf"/>
</dbReference>
<dbReference type="GO" id="GO:0006782">
    <property type="term" value="P:protoporphyrinogen IX biosynthetic process"/>
    <property type="evidence" value="ECO:0007669"/>
    <property type="project" value="UniProtKB-UniRule"/>
</dbReference>
<evidence type="ECO:0000313" key="12">
    <source>
        <dbReference type="Proteomes" id="UP000264541"/>
    </source>
</evidence>
<keyword evidence="12" id="KW-1185">Reference proteome</keyword>
<dbReference type="UniPathway" id="UPA00251">
    <property type="reaction ID" value="UER00320"/>
</dbReference>
<dbReference type="AlphaFoldDB" id="A0A372LUG7"/>
<keyword evidence="5 9" id="KW-0627">Porphyrin biosynthesis</keyword>
<dbReference type="CDD" id="cd06578">
    <property type="entry name" value="HemD"/>
    <property type="match status" value="1"/>
</dbReference>
<keyword evidence="4 9" id="KW-0456">Lyase</keyword>
<dbReference type="GO" id="GO:0006780">
    <property type="term" value="P:uroporphyrinogen III biosynthetic process"/>
    <property type="evidence" value="ECO:0007669"/>
    <property type="project" value="UniProtKB-UniRule"/>
</dbReference>
<dbReference type="PANTHER" id="PTHR38042:SF1">
    <property type="entry name" value="UROPORPHYRINOGEN-III SYNTHASE, CHLOROPLASTIC"/>
    <property type="match status" value="1"/>
</dbReference>
<comment type="similarity">
    <text evidence="2 9">Belongs to the uroporphyrinogen-III synthase family.</text>
</comment>
<dbReference type="InterPro" id="IPR003754">
    <property type="entry name" value="4pyrrol_synth_uPrphyn_synth"/>
</dbReference>
<gene>
    <name evidence="11" type="ORF">D0469_00135</name>
</gene>
<evidence type="ECO:0000256" key="3">
    <source>
        <dbReference type="ARBA" id="ARBA00013109"/>
    </source>
</evidence>
<evidence type="ECO:0000256" key="1">
    <source>
        <dbReference type="ARBA" id="ARBA00004772"/>
    </source>
</evidence>
<evidence type="ECO:0000259" key="10">
    <source>
        <dbReference type="Pfam" id="PF02602"/>
    </source>
</evidence>
<dbReference type="EMBL" id="QVTE01000001">
    <property type="protein sequence ID" value="RFU71557.1"/>
    <property type="molecule type" value="Genomic_DNA"/>
</dbReference>
<dbReference type="SUPFAM" id="SSF69618">
    <property type="entry name" value="HemD-like"/>
    <property type="match status" value="1"/>
</dbReference>